<dbReference type="PRINTS" id="PR00032">
    <property type="entry name" value="HTHARAC"/>
</dbReference>
<dbReference type="SUPFAM" id="SSF46689">
    <property type="entry name" value="Homeodomain-like"/>
    <property type="match status" value="1"/>
</dbReference>
<evidence type="ECO:0000259" key="4">
    <source>
        <dbReference type="PROSITE" id="PS01124"/>
    </source>
</evidence>
<name>A0AA37WH63_9BACT</name>
<sequence>MVYTGRTGEYFELRNINRENDYHLKEIKPDTLRMLWFTSPNSILIIDGIPYEFKENEIVFLTQFHNVEYGNVDAVKMLRFNRPFYCILDHDSEVGCKGVLYYGAAKLPIIQVSGVELEILNTVWKMSILEFEMKDNLQQEMLQMMLKRILILCTRIYMKQYEDDLLSSKQHDLIRDFNFLVETNFKTKHAVADYATLLHKSPKTISNVFKKNGEKSPLKFIQERIMLEARRLIFYTEKQISEIAYELGFSDIQSFSRFFKKHEDISPSEFREKRGQE</sequence>
<evidence type="ECO:0000256" key="2">
    <source>
        <dbReference type="ARBA" id="ARBA00023125"/>
    </source>
</evidence>
<dbReference type="Gene3D" id="1.10.10.60">
    <property type="entry name" value="Homeodomain-like"/>
    <property type="match status" value="1"/>
</dbReference>
<dbReference type="EMBL" id="BSOH01000023">
    <property type="protein sequence ID" value="GLR18989.1"/>
    <property type="molecule type" value="Genomic_DNA"/>
</dbReference>
<gene>
    <name evidence="5" type="ORF">GCM10007940_36050</name>
</gene>
<proteinExistence type="predicted"/>
<dbReference type="Pfam" id="PF12833">
    <property type="entry name" value="HTH_18"/>
    <property type="match status" value="1"/>
</dbReference>
<dbReference type="InterPro" id="IPR009057">
    <property type="entry name" value="Homeodomain-like_sf"/>
</dbReference>
<dbReference type="GO" id="GO:0043565">
    <property type="term" value="F:sequence-specific DNA binding"/>
    <property type="evidence" value="ECO:0007669"/>
    <property type="project" value="InterPro"/>
</dbReference>
<evidence type="ECO:0000313" key="5">
    <source>
        <dbReference type="EMBL" id="GLR18989.1"/>
    </source>
</evidence>
<dbReference type="InterPro" id="IPR018060">
    <property type="entry name" value="HTH_AraC"/>
</dbReference>
<keyword evidence="1" id="KW-0805">Transcription regulation</keyword>
<evidence type="ECO:0000313" key="6">
    <source>
        <dbReference type="Proteomes" id="UP001156666"/>
    </source>
</evidence>
<protein>
    <submittedName>
        <fullName evidence="5">AraC family transcriptional regulator</fullName>
    </submittedName>
</protein>
<reference evidence="5" key="2">
    <citation type="submission" date="2023-01" db="EMBL/GenBank/DDBJ databases">
        <title>Draft genome sequence of Portibacter lacus strain NBRC 108769.</title>
        <authorList>
            <person name="Sun Q."/>
            <person name="Mori K."/>
        </authorList>
    </citation>
    <scope>NUCLEOTIDE SEQUENCE</scope>
    <source>
        <strain evidence="5">NBRC 108769</strain>
    </source>
</reference>
<keyword evidence="3" id="KW-0804">Transcription</keyword>
<dbReference type="Proteomes" id="UP001156666">
    <property type="component" value="Unassembled WGS sequence"/>
</dbReference>
<keyword evidence="6" id="KW-1185">Reference proteome</keyword>
<accession>A0AA37WH63</accession>
<keyword evidence="2" id="KW-0238">DNA-binding</keyword>
<dbReference type="PROSITE" id="PS01124">
    <property type="entry name" value="HTH_ARAC_FAMILY_2"/>
    <property type="match status" value="1"/>
</dbReference>
<dbReference type="RefSeq" id="WP_235292934.1">
    <property type="nucleotide sequence ID" value="NZ_BSOH01000023.1"/>
</dbReference>
<organism evidence="5 6">
    <name type="scientific">Portibacter lacus</name>
    <dbReference type="NCBI Taxonomy" id="1099794"/>
    <lineage>
        <taxon>Bacteria</taxon>
        <taxon>Pseudomonadati</taxon>
        <taxon>Bacteroidota</taxon>
        <taxon>Saprospiria</taxon>
        <taxon>Saprospirales</taxon>
        <taxon>Haliscomenobacteraceae</taxon>
        <taxon>Portibacter</taxon>
    </lineage>
</organism>
<reference evidence="5" key="1">
    <citation type="journal article" date="2014" name="Int. J. Syst. Evol. Microbiol.">
        <title>Complete genome sequence of Corynebacterium casei LMG S-19264T (=DSM 44701T), isolated from a smear-ripened cheese.</title>
        <authorList>
            <consortium name="US DOE Joint Genome Institute (JGI-PGF)"/>
            <person name="Walter F."/>
            <person name="Albersmeier A."/>
            <person name="Kalinowski J."/>
            <person name="Ruckert C."/>
        </authorList>
    </citation>
    <scope>NUCLEOTIDE SEQUENCE</scope>
    <source>
        <strain evidence="5">NBRC 108769</strain>
    </source>
</reference>
<dbReference type="AlphaFoldDB" id="A0AA37WH63"/>
<dbReference type="PANTHER" id="PTHR43280">
    <property type="entry name" value="ARAC-FAMILY TRANSCRIPTIONAL REGULATOR"/>
    <property type="match status" value="1"/>
</dbReference>
<dbReference type="SMART" id="SM00342">
    <property type="entry name" value="HTH_ARAC"/>
    <property type="match status" value="1"/>
</dbReference>
<comment type="caution">
    <text evidence="5">The sequence shown here is derived from an EMBL/GenBank/DDBJ whole genome shotgun (WGS) entry which is preliminary data.</text>
</comment>
<dbReference type="PANTHER" id="PTHR43280:SF32">
    <property type="entry name" value="TRANSCRIPTIONAL REGULATORY PROTEIN"/>
    <property type="match status" value="1"/>
</dbReference>
<dbReference type="GO" id="GO:0003700">
    <property type="term" value="F:DNA-binding transcription factor activity"/>
    <property type="evidence" value="ECO:0007669"/>
    <property type="project" value="InterPro"/>
</dbReference>
<feature type="domain" description="HTH araC/xylS-type" evidence="4">
    <location>
        <begin position="175"/>
        <end position="273"/>
    </location>
</feature>
<dbReference type="InterPro" id="IPR020449">
    <property type="entry name" value="Tscrpt_reg_AraC-type_HTH"/>
</dbReference>
<evidence type="ECO:0000256" key="1">
    <source>
        <dbReference type="ARBA" id="ARBA00023015"/>
    </source>
</evidence>
<evidence type="ECO:0000256" key="3">
    <source>
        <dbReference type="ARBA" id="ARBA00023163"/>
    </source>
</evidence>